<reference evidence="4" key="1">
    <citation type="submission" date="2018-05" db="EMBL/GenBank/DDBJ databases">
        <title>Genome Sequencing of selected type strains of the family Eggerthellaceae.</title>
        <authorList>
            <person name="Danylec N."/>
            <person name="Stoll D.A."/>
            <person name="Doetsch A."/>
            <person name="Huch M."/>
        </authorList>
    </citation>
    <scope>NUCLEOTIDE SEQUENCE [LARGE SCALE GENOMIC DNA]</scope>
    <source>
        <strain evidence="4">DSM 17537</strain>
    </source>
</reference>
<feature type="domain" description="SLH" evidence="2">
    <location>
        <begin position="920"/>
        <end position="979"/>
    </location>
</feature>
<dbReference type="RefSeq" id="WP_123198534.1">
    <property type="nucleotide sequence ID" value="NZ_QICB01000006.1"/>
</dbReference>
<evidence type="ECO:0000256" key="1">
    <source>
        <dbReference type="SAM" id="MobiDB-lite"/>
    </source>
</evidence>
<protein>
    <recommendedName>
        <fullName evidence="2">SLH domain-containing protein</fullName>
    </recommendedName>
</protein>
<feature type="domain" description="SLH" evidence="2">
    <location>
        <begin position="852"/>
        <end position="918"/>
    </location>
</feature>
<evidence type="ECO:0000313" key="4">
    <source>
        <dbReference type="Proteomes" id="UP000267368"/>
    </source>
</evidence>
<feature type="domain" description="SLH" evidence="2">
    <location>
        <begin position="787"/>
        <end position="850"/>
    </location>
</feature>
<dbReference type="AlphaFoldDB" id="A0A3N0ADX8"/>
<dbReference type="OrthoDB" id="9804511at2"/>
<organism evidence="3 4">
    <name type="scientific">Slackia faecicanis</name>
    <dbReference type="NCBI Taxonomy" id="255723"/>
    <lineage>
        <taxon>Bacteria</taxon>
        <taxon>Bacillati</taxon>
        <taxon>Actinomycetota</taxon>
        <taxon>Coriobacteriia</taxon>
        <taxon>Eggerthellales</taxon>
        <taxon>Eggerthellaceae</taxon>
        <taxon>Slackia</taxon>
    </lineage>
</organism>
<feature type="compositionally biased region" description="Polar residues" evidence="1">
    <location>
        <begin position="643"/>
        <end position="670"/>
    </location>
</feature>
<dbReference type="InterPro" id="IPR011050">
    <property type="entry name" value="Pectin_lyase_fold/virulence"/>
</dbReference>
<dbReference type="PROSITE" id="PS51272">
    <property type="entry name" value="SLH"/>
    <property type="match status" value="3"/>
</dbReference>
<name>A0A3N0ADX8_9ACTN</name>
<sequence>MFKNKDGNFAYSKTLSEALIEYYKDGTEGEAVLYCKPGADLGSMTHAHVADSITIWGNGATVTGGGEHDIEVDTDRYSRETGKKIADNSSELASDITIEVNDLNGIALWGQRHSAYKITAKFNNCKDMQRVYISGTSGENVIELNNCSYDGEKWGYQDTAIYTNAVGSVTVRNTEFKNMALALNLNNKSAGHQAITVEDCVFTNCGTEELVKKLAEAPVNPNKEVGTYAAPIRVLDTVDGSTSDLTVKNATFDYTDGNSPTVNGDILLGEGRKGKNASMPKLTISGTEASVSLQSPGFHGVSGIDWSKGQTVPVAKEDTEVSTGHVATVESNGAETPYFTFAEAIKNAKAGDTVKLLNDVTVGSWNQIWNVSGITVNGGGHTLKVDAIESLDNHNALVQSDGGNTFSDLVIDLSAIPNASPFPYRAFSAAPGDSFSKVTIKGNKNLSFGITVDGTDAADEAVSIDGCVFDGMGSAVYDSEEGKVDSLSIKNCAIKNCDYSVIMKSPNGVFSGNTVVGAKGAEGKLNVCGTSVAVSGNTFDGVYRLKFYAAPAAFEKNKISADSYLAKSDDLGDAKVDVSKNFWGGEAPSATQIPDGMKANVEGADVYYVRDTMLDSDLNTYVPPTGGGTVTPGDKTEVEHNADGSTTTTVTKPDGSQTVTHETASGTESVVSKDESGNVVSAEVSVSDKDAESGAVELPIAGVESVADAADALEVEVKVPASVTPDKPVKVTVPVAKAEGDGPNYGLVVFAVDADGNETVLPKSAVDASGNVVFEAEGDVTVKVVDNAKAMPDVKDSDWFAGDVVDFATARGIINGVPQADGTFEFQGDAGTSRAMFVMMLHNLELNPAPVSGESLDDVASSDWFADAAAWAVEAGVLEGIETDSGHVFRGESPVTREQVAVFLMRYADYLGMDVSARAEISSPDAAEVSDWAREAMSWAVAEEIFKGDGVTGELNPTDGATRAELATVLMRFIVGMYA</sequence>
<keyword evidence="4" id="KW-1185">Reference proteome</keyword>
<evidence type="ECO:0000313" key="3">
    <source>
        <dbReference type="EMBL" id="RNL19182.1"/>
    </source>
</evidence>
<accession>A0A3N0ADX8</accession>
<dbReference type="EMBL" id="QICB01000006">
    <property type="protein sequence ID" value="RNL19182.1"/>
    <property type="molecule type" value="Genomic_DNA"/>
</dbReference>
<dbReference type="SUPFAM" id="SSF51126">
    <property type="entry name" value="Pectin lyase-like"/>
    <property type="match status" value="2"/>
</dbReference>
<dbReference type="Proteomes" id="UP000267368">
    <property type="component" value="Unassembled WGS sequence"/>
</dbReference>
<comment type="caution">
    <text evidence="3">The sequence shown here is derived from an EMBL/GenBank/DDBJ whole genome shotgun (WGS) entry which is preliminary data.</text>
</comment>
<proteinExistence type="predicted"/>
<dbReference type="Pfam" id="PF00395">
    <property type="entry name" value="SLH"/>
    <property type="match status" value="3"/>
</dbReference>
<feature type="region of interest" description="Disordered" evidence="1">
    <location>
        <begin position="623"/>
        <end position="679"/>
    </location>
</feature>
<evidence type="ECO:0000259" key="2">
    <source>
        <dbReference type="PROSITE" id="PS51272"/>
    </source>
</evidence>
<dbReference type="InterPro" id="IPR001119">
    <property type="entry name" value="SLH_dom"/>
</dbReference>
<gene>
    <name evidence="3" type="ORF">DMP07_07510</name>
</gene>